<dbReference type="InterPro" id="IPR018727">
    <property type="entry name" value="DUF2267"/>
</dbReference>
<protein>
    <submittedName>
        <fullName evidence="1">Uncharacterized protein (DUF2267 family)</fullName>
    </submittedName>
</protein>
<gene>
    <name evidence="1" type="ORF">FHR38_005783</name>
</gene>
<dbReference type="Gene3D" id="1.10.490.110">
    <property type="entry name" value="Uncharacterized conserved protein DUF2267"/>
    <property type="match status" value="1"/>
</dbReference>
<proteinExistence type="predicted"/>
<dbReference type="Proteomes" id="UP000578819">
    <property type="component" value="Unassembled WGS sequence"/>
</dbReference>
<evidence type="ECO:0000313" key="1">
    <source>
        <dbReference type="EMBL" id="MBB4962050.1"/>
    </source>
</evidence>
<dbReference type="EMBL" id="JACHJW010000001">
    <property type="protein sequence ID" value="MBB4962050.1"/>
    <property type="molecule type" value="Genomic_DNA"/>
</dbReference>
<evidence type="ECO:0000313" key="2">
    <source>
        <dbReference type="Proteomes" id="UP000578819"/>
    </source>
</evidence>
<dbReference type="InterPro" id="IPR038282">
    <property type="entry name" value="DUF2267_sf"/>
</dbReference>
<dbReference type="Pfam" id="PF10025">
    <property type="entry name" value="DUF2267"/>
    <property type="match status" value="1"/>
</dbReference>
<name>A0A7W7SW28_9ACTN</name>
<comment type="caution">
    <text evidence="1">The sequence shown here is derived from an EMBL/GenBank/DDBJ whole genome shotgun (WGS) entry which is preliminary data.</text>
</comment>
<dbReference type="RefSeq" id="WP_184537997.1">
    <property type="nucleotide sequence ID" value="NZ_JACHJW010000001.1"/>
</dbReference>
<dbReference type="AlphaFoldDB" id="A0A7W7SW28"/>
<keyword evidence="2" id="KW-1185">Reference proteome</keyword>
<sequence length="134" mass="14286">MNYDTFIDLVARRAQVSSPQAVDLTRATLETLEDRLSGAEVVDLAAQLPKPLQATLRKRGGTAARFGVDAFVRRVGRGAGIDEVLARTGAGAVFTTLREAVTGGEFDEVMAKLPDDYQELVSPSLLPGSISRPA</sequence>
<accession>A0A7W7SW28</accession>
<organism evidence="1 2">
    <name type="scientific">Micromonospora polyrhachis</name>
    <dbReference type="NCBI Taxonomy" id="1282883"/>
    <lineage>
        <taxon>Bacteria</taxon>
        <taxon>Bacillati</taxon>
        <taxon>Actinomycetota</taxon>
        <taxon>Actinomycetes</taxon>
        <taxon>Micromonosporales</taxon>
        <taxon>Micromonosporaceae</taxon>
        <taxon>Micromonospora</taxon>
    </lineage>
</organism>
<reference evidence="1 2" key="1">
    <citation type="submission" date="2020-08" db="EMBL/GenBank/DDBJ databases">
        <title>Sequencing the genomes of 1000 actinobacteria strains.</title>
        <authorList>
            <person name="Klenk H.-P."/>
        </authorList>
    </citation>
    <scope>NUCLEOTIDE SEQUENCE [LARGE SCALE GENOMIC DNA]</scope>
    <source>
        <strain evidence="1 2">DSM 45886</strain>
    </source>
</reference>